<feature type="region of interest" description="Disordered" evidence="5">
    <location>
        <begin position="211"/>
        <end position="231"/>
    </location>
</feature>
<dbReference type="GO" id="GO:0030686">
    <property type="term" value="C:90S preribosome"/>
    <property type="evidence" value="ECO:0007669"/>
    <property type="project" value="TreeGrafter"/>
</dbReference>
<proteinExistence type="predicted"/>
<dbReference type="RefSeq" id="XP_060322165.1">
    <property type="nucleotide sequence ID" value="XM_060474919.1"/>
</dbReference>
<dbReference type="InterPro" id="IPR016024">
    <property type="entry name" value="ARM-type_fold"/>
</dbReference>
<dbReference type="AlphaFoldDB" id="A0AA39J4R1"/>
<name>A0AA39J4R1_ARMTA</name>
<evidence type="ECO:0000256" key="1">
    <source>
        <dbReference type="ARBA" id="ARBA00016427"/>
    </source>
</evidence>
<dbReference type="EMBL" id="JAUEPS010000132">
    <property type="protein sequence ID" value="KAK0436058.1"/>
    <property type="molecule type" value="Genomic_DNA"/>
</dbReference>
<gene>
    <name evidence="6" type="ORF">EV420DRAFT_1591129</name>
</gene>
<evidence type="ECO:0000256" key="3">
    <source>
        <dbReference type="ARBA" id="ARBA00030932"/>
    </source>
</evidence>
<evidence type="ECO:0000256" key="4">
    <source>
        <dbReference type="ARBA" id="ARBA00031929"/>
    </source>
</evidence>
<evidence type="ECO:0000256" key="5">
    <source>
        <dbReference type="SAM" id="MobiDB-lite"/>
    </source>
</evidence>
<reference evidence="6" key="1">
    <citation type="submission" date="2023-06" db="EMBL/GenBank/DDBJ databases">
        <authorList>
            <consortium name="Lawrence Berkeley National Laboratory"/>
            <person name="Ahrendt S."/>
            <person name="Sahu N."/>
            <person name="Indic B."/>
            <person name="Wong-Bajracharya J."/>
            <person name="Merenyi Z."/>
            <person name="Ke H.-M."/>
            <person name="Monk M."/>
            <person name="Kocsube S."/>
            <person name="Drula E."/>
            <person name="Lipzen A."/>
            <person name="Balint B."/>
            <person name="Henrissat B."/>
            <person name="Andreopoulos B."/>
            <person name="Martin F.M."/>
            <person name="Harder C.B."/>
            <person name="Rigling D."/>
            <person name="Ford K.L."/>
            <person name="Foster G.D."/>
            <person name="Pangilinan J."/>
            <person name="Papanicolaou A."/>
            <person name="Barry K."/>
            <person name="LaButti K."/>
            <person name="Viragh M."/>
            <person name="Koriabine M."/>
            <person name="Yan M."/>
            <person name="Riley R."/>
            <person name="Champramary S."/>
            <person name="Plett K.L."/>
            <person name="Tsai I.J."/>
            <person name="Slot J."/>
            <person name="Sipos G."/>
            <person name="Plett J."/>
            <person name="Nagy L.G."/>
            <person name="Grigoriev I.V."/>
        </authorList>
    </citation>
    <scope>NUCLEOTIDE SEQUENCE</scope>
    <source>
        <strain evidence="6">CCBAS 213</strain>
    </source>
</reference>
<keyword evidence="7" id="KW-1185">Reference proteome</keyword>
<dbReference type="PANTHER" id="PTHR13102">
    <property type="entry name" value="NUCLEOLAR PROTEIN 9"/>
    <property type="match status" value="1"/>
</dbReference>
<evidence type="ECO:0000313" key="6">
    <source>
        <dbReference type="EMBL" id="KAK0436058.1"/>
    </source>
</evidence>
<dbReference type="InterPro" id="IPR001313">
    <property type="entry name" value="Pumilio_RNA-bd_rpt"/>
</dbReference>
<dbReference type="GO" id="GO:0000480">
    <property type="term" value="P:endonucleolytic cleavage in 5'-ETS of tricistronic rRNA transcript (SSU-rRNA, 5.8S rRNA, LSU-rRNA)"/>
    <property type="evidence" value="ECO:0007669"/>
    <property type="project" value="TreeGrafter"/>
</dbReference>
<dbReference type="GO" id="GO:0003723">
    <property type="term" value="F:RNA binding"/>
    <property type="evidence" value="ECO:0007669"/>
    <property type="project" value="InterPro"/>
</dbReference>
<evidence type="ECO:0000256" key="2">
    <source>
        <dbReference type="ARBA" id="ARBA00022737"/>
    </source>
</evidence>
<protein>
    <recommendedName>
        <fullName evidence="1">Nucleolar protein 9</fullName>
    </recommendedName>
    <alternativeName>
        <fullName evidence="3 4">Pumilio domain-containing protein NOP9</fullName>
    </alternativeName>
</protein>
<accession>A0AA39J4R1</accession>
<dbReference type="GO" id="GO:0000056">
    <property type="term" value="P:ribosomal small subunit export from nucleus"/>
    <property type="evidence" value="ECO:0007669"/>
    <property type="project" value="TreeGrafter"/>
</dbReference>
<comment type="caution">
    <text evidence="6">The sequence shown here is derived from an EMBL/GenBank/DDBJ whole genome shotgun (WGS) entry which is preliminary data.</text>
</comment>
<dbReference type="PANTHER" id="PTHR13102:SF0">
    <property type="entry name" value="NUCLEOLAR PROTEIN 9"/>
    <property type="match status" value="1"/>
</dbReference>
<dbReference type="SUPFAM" id="SSF48371">
    <property type="entry name" value="ARM repeat"/>
    <property type="match status" value="1"/>
</dbReference>
<evidence type="ECO:0000313" key="7">
    <source>
        <dbReference type="Proteomes" id="UP001175211"/>
    </source>
</evidence>
<dbReference type="GO" id="GO:0030688">
    <property type="term" value="C:preribosome, small subunit precursor"/>
    <property type="evidence" value="ECO:0007669"/>
    <property type="project" value="TreeGrafter"/>
</dbReference>
<dbReference type="InterPro" id="IPR040000">
    <property type="entry name" value="NOP9"/>
</dbReference>
<sequence length="540" mass="60043">MPRENRKRGKKHKKPALDEQQQHTAEPEPEVEAGPSWIIPAANPQQEQDSEAPFGYLDVDVKAYFRTVDVQMRQWQDREVEVDDEEKHTFFLAALTEMTGKEKQLATDPECSVVLERMVHLMDDFARRVFMDSLTGSLGTKYSLDIVSHRMSTKGILPEIPQGDAKKGHLPTMTELVLDLCDELLPILSSLLHNPFGSHIVRALALLLSPTPNTQTQSQTSKRSKSWKGKQGEMWSLFASEKGVEGEGERPRSFDEAARKIVGAFRKGMSDNEVRACAGSKVACPGLDVLIKVEAKHGMSNESGSLMDHVLVGMVDATSSHLLKTIVTQASQPVFDVLWGMYLCPENAVGRANTEQLGVLRMGWWGRAVKMGRLGVVKAMVEVGGGGEDVWGALKGAFGCEEVDEVEVLIRAVMSLKTVEDYKSTSILPELNVQGALLLQSMLRLKDPYNAGTIESILSLPITSLIPLAQHPISSCVLDIFLNSPTVPHKVKHLLVLAFLGHFHELVDDRIRSRVGERCWGWSDTYMKVYDISMWDEMQV</sequence>
<dbReference type="GO" id="GO:0000472">
    <property type="term" value="P:endonucleolytic cleavage to generate mature 5'-end of SSU-rRNA from (SSU-rRNA, 5.8S rRNA, LSU-rRNA)"/>
    <property type="evidence" value="ECO:0007669"/>
    <property type="project" value="TreeGrafter"/>
</dbReference>
<organism evidence="6 7">
    <name type="scientific">Armillaria tabescens</name>
    <name type="common">Ringless honey mushroom</name>
    <name type="synonym">Agaricus tabescens</name>
    <dbReference type="NCBI Taxonomy" id="1929756"/>
    <lineage>
        <taxon>Eukaryota</taxon>
        <taxon>Fungi</taxon>
        <taxon>Dikarya</taxon>
        <taxon>Basidiomycota</taxon>
        <taxon>Agaricomycotina</taxon>
        <taxon>Agaricomycetes</taxon>
        <taxon>Agaricomycetidae</taxon>
        <taxon>Agaricales</taxon>
        <taxon>Marasmiineae</taxon>
        <taxon>Physalacriaceae</taxon>
        <taxon>Desarmillaria</taxon>
    </lineage>
</organism>
<dbReference type="Gene3D" id="1.25.10.10">
    <property type="entry name" value="Leucine-rich Repeat Variant"/>
    <property type="match status" value="1"/>
</dbReference>
<dbReference type="Pfam" id="PF22493">
    <property type="entry name" value="PUF_NOP9"/>
    <property type="match status" value="1"/>
</dbReference>
<feature type="compositionally biased region" description="Basic residues" evidence="5">
    <location>
        <begin position="1"/>
        <end position="14"/>
    </location>
</feature>
<dbReference type="GeneID" id="85358467"/>
<dbReference type="GO" id="GO:0005730">
    <property type="term" value="C:nucleolus"/>
    <property type="evidence" value="ECO:0007669"/>
    <property type="project" value="TreeGrafter"/>
</dbReference>
<dbReference type="GO" id="GO:0000447">
    <property type="term" value="P:endonucleolytic cleavage in ITS1 to separate SSU-rRNA from 5.8S rRNA and LSU-rRNA from tricistronic rRNA transcript (SSU-rRNA, 5.8S rRNA, LSU-rRNA)"/>
    <property type="evidence" value="ECO:0007669"/>
    <property type="project" value="TreeGrafter"/>
</dbReference>
<keyword evidence="2" id="KW-0677">Repeat</keyword>
<dbReference type="InterPro" id="IPR011989">
    <property type="entry name" value="ARM-like"/>
</dbReference>
<dbReference type="Proteomes" id="UP001175211">
    <property type="component" value="Unassembled WGS sequence"/>
</dbReference>
<feature type="non-terminal residue" evidence="6">
    <location>
        <position position="540"/>
    </location>
</feature>
<feature type="compositionally biased region" description="Low complexity" evidence="5">
    <location>
        <begin position="211"/>
        <end position="221"/>
    </location>
</feature>
<feature type="region of interest" description="Disordered" evidence="5">
    <location>
        <begin position="1"/>
        <end position="49"/>
    </location>
</feature>